<reference evidence="3" key="1">
    <citation type="submission" date="2016-03" db="EMBL/GenBank/DDBJ databases">
        <authorList>
            <person name="Devillers Hugo."/>
        </authorList>
    </citation>
    <scope>NUCLEOTIDE SEQUENCE [LARGE SCALE GENOMIC DNA]</scope>
</reference>
<sequence>MSSSKWTLNLYSSQLRCSRSALSAVNLVHPNITRIVQCRYHSIQEEPEKPLKLDKLHKFIAKSRLLTKLSKKPRFRAYFDKLSQTNPVSTITSFLILHEITAIVPLFTLWWALYTLNLDDQYDLPVYFKDLLDRCGDSIEKLVGDHCQGFDRNRLVLSGAVSYAIVKVLYPARVLVSLWAAPFFFKWLLNPFQRLARTFKRKNTGKPPSSSK</sequence>
<dbReference type="OrthoDB" id="5580261at2759"/>
<dbReference type="AlphaFoldDB" id="A0A1G4JWB2"/>
<keyword evidence="1" id="KW-0812">Transmembrane</keyword>
<evidence type="ECO:0000313" key="3">
    <source>
        <dbReference type="Proteomes" id="UP000189911"/>
    </source>
</evidence>
<proteinExistence type="predicted"/>
<accession>A0A1G4JWB2</accession>
<organism evidence="2 3">
    <name type="scientific">Lachancea nothofagi CBS 11611</name>
    <dbReference type="NCBI Taxonomy" id="1266666"/>
    <lineage>
        <taxon>Eukaryota</taxon>
        <taxon>Fungi</taxon>
        <taxon>Dikarya</taxon>
        <taxon>Ascomycota</taxon>
        <taxon>Saccharomycotina</taxon>
        <taxon>Saccharomycetes</taxon>
        <taxon>Saccharomycetales</taxon>
        <taxon>Saccharomycetaceae</taxon>
        <taxon>Lachancea</taxon>
    </lineage>
</organism>
<evidence type="ECO:0000256" key="1">
    <source>
        <dbReference type="SAM" id="Phobius"/>
    </source>
</evidence>
<feature type="transmembrane region" description="Helical" evidence="1">
    <location>
        <begin position="91"/>
        <end position="113"/>
    </location>
</feature>
<feature type="transmembrane region" description="Helical" evidence="1">
    <location>
        <begin position="168"/>
        <end position="189"/>
    </location>
</feature>
<dbReference type="Proteomes" id="UP000189911">
    <property type="component" value="Chromosome E"/>
</dbReference>
<dbReference type="Pfam" id="PF10306">
    <property type="entry name" value="FLILHELTA"/>
    <property type="match status" value="1"/>
</dbReference>
<evidence type="ECO:0000313" key="2">
    <source>
        <dbReference type="EMBL" id="SCU95345.1"/>
    </source>
</evidence>
<keyword evidence="1" id="KW-1133">Transmembrane helix</keyword>
<dbReference type="GO" id="GO:0005739">
    <property type="term" value="C:mitochondrion"/>
    <property type="evidence" value="ECO:0007669"/>
    <property type="project" value="TreeGrafter"/>
</dbReference>
<dbReference type="InterPro" id="IPR018811">
    <property type="entry name" value="MRX11"/>
</dbReference>
<dbReference type="EMBL" id="LT598451">
    <property type="protein sequence ID" value="SCU95345.1"/>
    <property type="molecule type" value="Genomic_DNA"/>
</dbReference>
<dbReference type="PANTHER" id="PTHR28002:SF1">
    <property type="entry name" value="MIOREX COMPLEX COMPONENT 11"/>
    <property type="match status" value="1"/>
</dbReference>
<gene>
    <name evidence="2" type="ORF">LANO_0E10088G</name>
</gene>
<keyword evidence="3" id="KW-1185">Reference proteome</keyword>
<name>A0A1G4JWB2_9SACH</name>
<protein>
    <submittedName>
        <fullName evidence="2">LANO_0E10088g1_1</fullName>
    </submittedName>
</protein>
<dbReference type="PANTHER" id="PTHR28002">
    <property type="entry name" value="MIOREX COMPLEX COMPONENT 11"/>
    <property type="match status" value="1"/>
</dbReference>
<keyword evidence="1" id="KW-0472">Membrane</keyword>